<evidence type="ECO:0000256" key="5">
    <source>
        <dbReference type="ARBA" id="ARBA00012518"/>
    </source>
</evidence>
<dbReference type="EMBL" id="ACJN02000004">
    <property type="protein sequence ID" value="EFI32963.1"/>
    <property type="molecule type" value="Genomic_DNA"/>
</dbReference>
<evidence type="ECO:0000256" key="10">
    <source>
        <dbReference type="ARBA" id="ARBA00022827"/>
    </source>
</evidence>
<evidence type="ECO:0000256" key="16">
    <source>
        <dbReference type="ARBA" id="ARBA00023316"/>
    </source>
</evidence>
<dbReference type="NCBIfam" id="TIGR00179">
    <property type="entry name" value="murB"/>
    <property type="match status" value="1"/>
</dbReference>
<gene>
    <name evidence="19" type="primary">murB</name>
    <name evidence="21" type="ORF">Dthio_PD0277</name>
</gene>
<dbReference type="PROSITE" id="PS51387">
    <property type="entry name" value="FAD_PCMH"/>
    <property type="match status" value="1"/>
</dbReference>
<evidence type="ECO:0000256" key="7">
    <source>
        <dbReference type="ARBA" id="ARBA00022490"/>
    </source>
</evidence>
<dbReference type="eggNOG" id="COG0812">
    <property type="taxonomic scope" value="Bacteria"/>
</dbReference>
<dbReference type="InterPro" id="IPR016169">
    <property type="entry name" value="FAD-bd_PCMH_sub2"/>
</dbReference>
<feature type="active site" evidence="19">
    <location>
        <position position="165"/>
    </location>
</feature>
<dbReference type="InterPro" id="IPR036635">
    <property type="entry name" value="MurB_C_sf"/>
</dbReference>
<dbReference type="Proteomes" id="UP000005496">
    <property type="component" value="Unassembled WGS sequence"/>
</dbReference>
<proteinExistence type="inferred from homology"/>
<evidence type="ECO:0000256" key="15">
    <source>
        <dbReference type="ARBA" id="ARBA00023306"/>
    </source>
</evidence>
<dbReference type="PANTHER" id="PTHR21071:SF4">
    <property type="entry name" value="UDP-N-ACETYLENOLPYRUVOYLGLUCOSAMINE REDUCTASE"/>
    <property type="match status" value="1"/>
</dbReference>
<comment type="catalytic activity">
    <reaction evidence="18 19">
        <text>UDP-N-acetyl-alpha-D-muramate + NADP(+) = UDP-N-acetyl-3-O-(1-carboxyvinyl)-alpha-D-glucosamine + NADPH + H(+)</text>
        <dbReference type="Rhea" id="RHEA:12248"/>
        <dbReference type="ChEBI" id="CHEBI:15378"/>
        <dbReference type="ChEBI" id="CHEBI:57783"/>
        <dbReference type="ChEBI" id="CHEBI:58349"/>
        <dbReference type="ChEBI" id="CHEBI:68483"/>
        <dbReference type="ChEBI" id="CHEBI:70757"/>
        <dbReference type="EC" id="1.3.1.98"/>
    </reaction>
</comment>
<protein>
    <recommendedName>
        <fullName evidence="6 19">UDP-N-acetylenolpyruvoylglucosamine reductase</fullName>
        <ecNumber evidence="5 19">1.3.1.98</ecNumber>
    </recommendedName>
    <alternativeName>
        <fullName evidence="17 19">UDP-N-acetylmuramate dehydrogenase</fullName>
    </alternativeName>
</protein>
<dbReference type="InterPro" id="IPR011601">
    <property type="entry name" value="MurB_C"/>
</dbReference>
<keyword evidence="12 19" id="KW-0133">Cell shape</keyword>
<accession>D6SUI3</accession>
<organism evidence="21 22">
    <name type="scientific">Desulfonatronospira thiodismutans ASO3-1</name>
    <dbReference type="NCBI Taxonomy" id="555779"/>
    <lineage>
        <taxon>Bacteria</taxon>
        <taxon>Pseudomonadati</taxon>
        <taxon>Thermodesulfobacteriota</taxon>
        <taxon>Desulfovibrionia</taxon>
        <taxon>Desulfovibrionales</taxon>
        <taxon>Desulfonatronovibrionaceae</taxon>
        <taxon>Desulfonatronospira</taxon>
    </lineage>
</organism>
<dbReference type="GO" id="GO:0051301">
    <property type="term" value="P:cell division"/>
    <property type="evidence" value="ECO:0007669"/>
    <property type="project" value="UniProtKB-KW"/>
</dbReference>
<dbReference type="GO" id="GO:0008360">
    <property type="term" value="P:regulation of cell shape"/>
    <property type="evidence" value="ECO:0007669"/>
    <property type="project" value="UniProtKB-KW"/>
</dbReference>
<comment type="similarity">
    <text evidence="19">Belongs to the MurB family.</text>
</comment>
<evidence type="ECO:0000313" key="22">
    <source>
        <dbReference type="Proteomes" id="UP000005496"/>
    </source>
</evidence>
<dbReference type="Gene3D" id="3.30.43.10">
    <property type="entry name" value="Uridine Diphospho-n-acetylenolpyruvylglucosamine Reductase, domain 2"/>
    <property type="match status" value="1"/>
</dbReference>
<dbReference type="InterPro" id="IPR016166">
    <property type="entry name" value="FAD-bd_PCMH"/>
</dbReference>
<evidence type="ECO:0000259" key="20">
    <source>
        <dbReference type="PROSITE" id="PS51387"/>
    </source>
</evidence>
<evidence type="ECO:0000256" key="2">
    <source>
        <dbReference type="ARBA" id="ARBA00003921"/>
    </source>
</evidence>
<keyword evidence="16 19" id="KW-0961">Cell wall biogenesis/degradation</keyword>
<comment type="pathway">
    <text evidence="4 19">Cell wall biogenesis; peptidoglycan biosynthesis.</text>
</comment>
<keyword evidence="22" id="KW-1185">Reference proteome</keyword>
<evidence type="ECO:0000313" key="21">
    <source>
        <dbReference type="EMBL" id="EFI32963.1"/>
    </source>
</evidence>
<evidence type="ECO:0000256" key="11">
    <source>
        <dbReference type="ARBA" id="ARBA00022857"/>
    </source>
</evidence>
<dbReference type="InterPro" id="IPR003170">
    <property type="entry name" value="MurB"/>
</dbReference>
<evidence type="ECO:0000256" key="9">
    <source>
        <dbReference type="ARBA" id="ARBA00022630"/>
    </source>
</evidence>
<feature type="domain" description="FAD-binding PCMH-type" evidence="20">
    <location>
        <begin position="17"/>
        <end position="188"/>
    </location>
</feature>
<dbReference type="Gene3D" id="3.90.78.10">
    <property type="entry name" value="UDP-N-acetylenolpyruvoylglucosamine reductase, C-terminal domain"/>
    <property type="match status" value="1"/>
</dbReference>
<dbReference type="GO" id="GO:0071949">
    <property type="term" value="F:FAD binding"/>
    <property type="evidence" value="ECO:0007669"/>
    <property type="project" value="InterPro"/>
</dbReference>
<dbReference type="Pfam" id="PF01565">
    <property type="entry name" value="FAD_binding_4"/>
    <property type="match status" value="1"/>
</dbReference>
<keyword evidence="13 19" id="KW-0573">Peptidoglycan synthesis</keyword>
<keyword evidence="11 19" id="KW-0521">NADP</keyword>
<dbReference type="InterPro" id="IPR006094">
    <property type="entry name" value="Oxid_FAD_bind_N"/>
</dbReference>
<comment type="subcellular location">
    <subcellularLocation>
        <location evidence="3 19">Cytoplasm</location>
    </subcellularLocation>
</comment>
<evidence type="ECO:0000256" key="13">
    <source>
        <dbReference type="ARBA" id="ARBA00022984"/>
    </source>
</evidence>
<evidence type="ECO:0000256" key="18">
    <source>
        <dbReference type="ARBA" id="ARBA00048914"/>
    </source>
</evidence>
<evidence type="ECO:0000256" key="17">
    <source>
        <dbReference type="ARBA" id="ARBA00031026"/>
    </source>
</evidence>
<evidence type="ECO:0000256" key="6">
    <source>
        <dbReference type="ARBA" id="ARBA00015188"/>
    </source>
</evidence>
<dbReference type="SUPFAM" id="SSF56176">
    <property type="entry name" value="FAD-binding/transporter-associated domain-like"/>
    <property type="match status" value="1"/>
</dbReference>
<comment type="caution">
    <text evidence="21">The sequence shown here is derived from an EMBL/GenBank/DDBJ whole genome shotgun (WGS) entry which is preliminary data.</text>
</comment>
<dbReference type="EC" id="1.3.1.98" evidence="5 19"/>
<keyword evidence="8 19" id="KW-0132">Cell division</keyword>
<dbReference type="Gene3D" id="3.30.465.10">
    <property type="match status" value="1"/>
</dbReference>
<dbReference type="GO" id="GO:0008762">
    <property type="term" value="F:UDP-N-acetylmuramate dehydrogenase activity"/>
    <property type="evidence" value="ECO:0007669"/>
    <property type="project" value="UniProtKB-UniRule"/>
</dbReference>
<keyword evidence="14 19" id="KW-0560">Oxidoreductase</keyword>
<keyword evidence="10 19" id="KW-0274">FAD</keyword>
<dbReference type="InterPro" id="IPR016167">
    <property type="entry name" value="FAD-bd_PCMH_sub1"/>
</dbReference>
<sequence>MKTVHQPDLKKMSTLKLGGVALAALYPEDEQDLEEINRNWAGKGLRCMYLGKGSNVLFTENNKDLVLVRWQGRTMPESRVQDKDRVLVLVDAGYPLPRLLGWCASRGLSGLEGLAGIPGSVGGAMAMNAGSHGVEICSLLTRIWIWTPEDGTKKLRAGQFSFGYRWFKPEGDPENFLVTAAEISLTPSRTRDVQDSIKRFYLRKKSAQPVLAATAGCVFKNPPGLEPAGKLLEQAGFRGRQNKGVAFSSKHANFLVNLGHGSSSQALDLIAEAREKVFEMSGHELQLEIKTV</sequence>
<dbReference type="Pfam" id="PF02873">
    <property type="entry name" value="MurB_C"/>
    <property type="match status" value="1"/>
</dbReference>
<dbReference type="InterPro" id="IPR036318">
    <property type="entry name" value="FAD-bd_PCMH-like_sf"/>
</dbReference>
<evidence type="ECO:0000256" key="1">
    <source>
        <dbReference type="ARBA" id="ARBA00001974"/>
    </source>
</evidence>
<evidence type="ECO:0000256" key="19">
    <source>
        <dbReference type="HAMAP-Rule" id="MF_00037"/>
    </source>
</evidence>
<dbReference type="GO" id="GO:0071555">
    <property type="term" value="P:cell wall organization"/>
    <property type="evidence" value="ECO:0007669"/>
    <property type="project" value="UniProtKB-KW"/>
</dbReference>
<dbReference type="GO" id="GO:0009252">
    <property type="term" value="P:peptidoglycan biosynthetic process"/>
    <property type="evidence" value="ECO:0007669"/>
    <property type="project" value="UniProtKB-UniRule"/>
</dbReference>
<comment type="cofactor">
    <cofactor evidence="1 19">
        <name>FAD</name>
        <dbReference type="ChEBI" id="CHEBI:57692"/>
    </cofactor>
</comment>
<keyword evidence="15 19" id="KW-0131">Cell cycle</keyword>
<reference evidence="21" key="1">
    <citation type="submission" date="2010-05" db="EMBL/GenBank/DDBJ databases">
        <title>The draft genome of Desulfonatronospira thiodismutans ASO3-1.</title>
        <authorList>
            <consortium name="US DOE Joint Genome Institute (JGI-PGF)"/>
            <person name="Lucas S."/>
            <person name="Copeland A."/>
            <person name="Lapidus A."/>
            <person name="Cheng J.-F."/>
            <person name="Bruce D."/>
            <person name="Goodwin L."/>
            <person name="Pitluck S."/>
            <person name="Chertkov O."/>
            <person name="Brettin T."/>
            <person name="Detter J.C."/>
            <person name="Han C."/>
            <person name="Land M.L."/>
            <person name="Hauser L."/>
            <person name="Kyrpides N."/>
            <person name="Mikhailova N."/>
            <person name="Muyzer G."/>
            <person name="Woyke T."/>
        </authorList>
    </citation>
    <scope>NUCLEOTIDE SEQUENCE [LARGE SCALE GENOMIC DNA]</scope>
    <source>
        <strain evidence="21">ASO3-1</strain>
    </source>
</reference>
<dbReference type="PANTHER" id="PTHR21071">
    <property type="entry name" value="UDP-N-ACETYLENOLPYRUVOYLGLUCOSAMINE REDUCTASE"/>
    <property type="match status" value="1"/>
</dbReference>
<feature type="active site" evidence="19">
    <location>
        <position position="288"/>
    </location>
</feature>
<dbReference type="AlphaFoldDB" id="D6SUI3"/>
<name>D6SUI3_9BACT</name>
<keyword evidence="7 19" id="KW-0963">Cytoplasm</keyword>
<comment type="function">
    <text evidence="2 19">Cell wall formation.</text>
</comment>
<dbReference type="HAMAP" id="MF_00037">
    <property type="entry name" value="MurB"/>
    <property type="match status" value="1"/>
</dbReference>
<dbReference type="UniPathway" id="UPA00219"/>
<dbReference type="GO" id="GO:0005829">
    <property type="term" value="C:cytosol"/>
    <property type="evidence" value="ECO:0007669"/>
    <property type="project" value="TreeGrafter"/>
</dbReference>
<evidence type="ECO:0000256" key="14">
    <source>
        <dbReference type="ARBA" id="ARBA00023002"/>
    </source>
</evidence>
<evidence type="ECO:0000256" key="12">
    <source>
        <dbReference type="ARBA" id="ARBA00022960"/>
    </source>
</evidence>
<evidence type="ECO:0000256" key="4">
    <source>
        <dbReference type="ARBA" id="ARBA00004752"/>
    </source>
</evidence>
<feature type="active site" description="Proton donor" evidence="19">
    <location>
        <position position="217"/>
    </location>
</feature>
<evidence type="ECO:0000256" key="3">
    <source>
        <dbReference type="ARBA" id="ARBA00004496"/>
    </source>
</evidence>
<dbReference type="SUPFAM" id="SSF56194">
    <property type="entry name" value="Uridine diphospho-N-Acetylenolpyruvylglucosamine reductase, MurB, C-terminal domain"/>
    <property type="match status" value="1"/>
</dbReference>
<evidence type="ECO:0000256" key="8">
    <source>
        <dbReference type="ARBA" id="ARBA00022618"/>
    </source>
</evidence>
<keyword evidence="9 19" id="KW-0285">Flavoprotein</keyword>